<dbReference type="GeneID" id="64976946"/>
<dbReference type="KEGG" id="apuu:APUU_51652A"/>
<accession>A0A7R7XSI6</accession>
<organism evidence="1 2">
    <name type="scientific">Aspergillus puulaauensis</name>
    <dbReference type="NCBI Taxonomy" id="1220207"/>
    <lineage>
        <taxon>Eukaryota</taxon>
        <taxon>Fungi</taxon>
        <taxon>Dikarya</taxon>
        <taxon>Ascomycota</taxon>
        <taxon>Pezizomycotina</taxon>
        <taxon>Eurotiomycetes</taxon>
        <taxon>Eurotiomycetidae</taxon>
        <taxon>Eurotiales</taxon>
        <taxon>Aspergillaceae</taxon>
        <taxon>Aspergillus</taxon>
    </lineage>
</organism>
<dbReference type="OrthoDB" id="39175at2759"/>
<evidence type="ECO:0000313" key="1">
    <source>
        <dbReference type="EMBL" id="BCS26941.1"/>
    </source>
</evidence>
<gene>
    <name evidence="1" type="ORF">APUU_51652A</name>
</gene>
<dbReference type="RefSeq" id="XP_041559135.1">
    <property type="nucleotide sequence ID" value="XM_041706783.1"/>
</dbReference>
<sequence length="233" mass="26491">MTALADWHRTVPLPLKLHNAEGCRNSYNRPGNEMFILYFGTIMLVLFQHDRTENRHTSVSPVTIAASSCMVRLYEEIHLHEDSPRLGSVHGFFLMLAAIPQIFHRTQVAEQERLRERELWLICEVLRALHVKYGGSNMVLQKISKLRAESNDSRESELPPAAPANNLEPITGAIVDYRLLFPFPANFSPNIDLLNHHIEGDDTRRNGAMDFLAFESSLIDWSADGSFYGSDFP</sequence>
<dbReference type="AlphaFoldDB" id="A0A7R7XSI6"/>
<reference evidence="1" key="1">
    <citation type="submission" date="2021-01" db="EMBL/GenBank/DDBJ databases">
        <authorList>
            <consortium name="Aspergillus puulaauensis MK2 genome sequencing consortium"/>
            <person name="Kazuki M."/>
            <person name="Futagami T."/>
        </authorList>
    </citation>
    <scope>NUCLEOTIDE SEQUENCE</scope>
    <source>
        <strain evidence="1">MK2</strain>
    </source>
</reference>
<dbReference type="Proteomes" id="UP000654913">
    <property type="component" value="Chromosome 5"/>
</dbReference>
<reference evidence="1" key="2">
    <citation type="submission" date="2021-02" db="EMBL/GenBank/DDBJ databases">
        <title>Aspergillus puulaauensis MK2 genome sequence.</title>
        <authorList>
            <person name="Futagami T."/>
            <person name="Mori K."/>
            <person name="Kadooka C."/>
            <person name="Tanaka T."/>
        </authorList>
    </citation>
    <scope>NUCLEOTIDE SEQUENCE</scope>
    <source>
        <strain evidence="1">MK2</strain>
    </source>
</reference>
<proteinExistence type="predicted"/>
<keyword evidence="2" id="KW-1185">Reference proteome</keyword>
<evidence type="ECO:0008006" key="3">
    <source>
        <dbReference type="Google" id="ProtNLM"/>
    </source>
</evidence>
<evidence type="ECO:0000313" key="2">
    <source>
        <dbReference type="Proteomes" id="UP000654913"/>
    </source>
</evidence>
<name>A0A7R7XSI6_9EURO</name>
<dbReference type="EMBL" id="AP024447">
    <property type="protein sequence ID" value="BCS26941.1"/>
    <property type="molecule type" value="Genomic_DNA"/>
</dbReference>
<protein>
    <recommendedName>
        <fullName evidence="3">Transcription factor domain-containing protein</fullName>
    </recommendedName>
</protein>